<accession>J3L3E3</accession>
<dbReference type="HOGENOM" id="CLU_2516233_0_0_1"/>
<reference evidence="2" key="1">
    <citation type="journal article" date="2013" name="Nat. Commun.">
        <title>Whole-genome sequencing of Oryza brachyantha reveals mechanisms underlying Oryza genome evolution.</title>
        <authorList>
            <person name="Chen J."/>
            <person name="Huang Q."/>
            <person name="Gao D."/>
            <person name="Wang J."/>
            <person name="Lang Y."/>
            <person name="Liu T."/>
            <person name="Li B."/>
            <person name="Bai Z."/>
            <person name="Luis Goicoechea J."/>
            <person name="Liang C."/>
            <person name="Chen C."/>
            <person name="Zhang W."/>
            <person name="Sun S."/>
            <person name="Liao Y."/>
            <person name="Zhang X."/>
            <person name="Yang L."/>
            <person name="Song C."/>
            <person name="Wang M."/>
            <person name="Shi J."/>
            <person name="Liu G."/>
            <person name="Liu J."/>
            <person name="Zhou H."/>
            <person name="Zhou W."/>
            <person name="Yu Q."/>
            <person name="An N."/>
            <person name="Chen Y."/>
            <person name="Cai Q."/>
            <person name="Wang B."/>
            <person name="Liu B."/>
            <person name="Min J."/>
            <person name="Huang Y."/>
            <person name="Wu H."/>
            <person name="Li Z."/>
            <person name="Zhang Y."/>
            <person name="Yin Y."/>
            <person name="Song W."/>
            <person name="Jiang J."/>
            <person name="Jackson S.A."/>
            <person name="Wing R.A."/>
            <person name="Wang J."/>
            <person name="Chen M."/>
        </authorList>
    </citation>
    <scope>NUCLEOTIDE SEQUENCE [LARGE SCALE GENOMIC DNA]</scope>
    <source>
        <strain evidence="2">cv. IRGC 101232</strain>
    </source>
</reference>
<dbReference type="AlphaFoldDB" id="J3L3E3"/>
<protein>
    <submittedName>
        <fullName evidence="2">Uncharacterized protein</fullName>
    </submittedName>
</protein>
<dbReference type="Gramene" id="OB01G37490.1">
    <property type="protein sequence ID" value="OB01G37490.1"/>
    <property type="gene ID" value="OB01G37490"/>
</dbReference>
<organism evidence="2">
    <name type="scientific">Oryza brachyantha</name>
    <name type="common">malo sina</name>
    <dbReference type="NCBI Taxonomy" id="4533"/>
    <lineage>
        <taxon>Eukaryota</taxon>
        <taxon>Viridiplantae</taxon>
        <taxon>Streptophyta</taxon>
        <taxon>Embryophyta</taxon>
        <taxon>Tracheophyta</taxon>
        <taxon>Spermatophyta</taxon>
        <taxon>Magnoliopsida</taxon>
        <taxon>Liliopsida</taxon>
        <taxon>Poales</taxon>
        <taxon>Poaceae</taxon>
        <taxon>BOP clade</taxon>
        <taxon>Oryzoideae</taxon>
        <taxon>Oryzeae</taxon>
        <taxon>Oryzinae</taxon>
        <taxon>Oryza</taxon>
    </lineage>
</organism>
<sequence>MDEDEDEEEVVVEKGGSTSIRSDARERRRGSRKFRRPLSEAGKGRAIWLTVCQISGGQSIPAVHVAGTDGPDLRDNNDLSPRAPP</sequence>
<keyword evidence="3" id="KW-1185">Reference proteome</keyword>
<evidence type="ECO:0000256" key="1">
    <source>
        <dbReference type="SAM" id="MobiDB-lite"/>
    </source>
</evidence>
<dbReference type="EnsemblPlants" id="OB01G37490.1">
    <property type="protein sequence ID" value="OB01G37490.1"/>
    <property type="gene ID" value="OB01G37490"/>
</dbReference>
<feature type="region of interest" description="Disordered" evidence="1">
    <location>
        <begin position="1"/>
        <end position="41"/>
    </location>
</feature>
<feature type="compositionally biased region" description="Acidic residues" evidence="1">
    <location>
        <begin position="1"/>
        <end position="10"/>
    </location>
</feature>
<name>J3L3E3_ORYBR</name>
<feature type="region of interest" description="Disordered" evidence="1">
    <location>
        <begin position="61"/>
        <end position="85"/>
    </location>
</feature>
<reference evidence="2" key="2">
    <citation type="submission" date="2013-04" db="UniProtKB">
        <authorList>
            <consortium name="EnsemblPlants"/>
        </authorList>
    </citation>
    <scope>IDENTIFICATION</scope>
</reference>
<feature type="compositionally biased region" description="Basic residues" evidence="1">
    <location>
        <begin position="27"/>
        <end position="36"/>
    </location>
</feature>
<dbReference type="Proteomes" id="UP000006038">
    <property type="component" value="Chromosome 1"/>
</dbReference>
<evidence type="ECO:0000313" key="2">
    <source>
        <dbReference type="EnsemblPlants" id="OB01G37490.1"/>
    </source>
</evidence>
<evidence type="ECO:0000313" key="3">
    <source>
        <dbReference type="Proteomes" id="UP000006038"/>
    </source>
</evidence>
<proteinExistence type="predicted"/>